<name>A0AAJ3TUB9_9MYCO</name>
<comment type="caution">
    <text evidence="2">The sequence shown here is derived from an EMBL/GenBank/DDBJ whole genome shotgun (WGS) entry which is preliminary data.</text>
</comment>
<dbReference type="EMBL" id="LQPR01000041">
    <property type="protein sequence ID" value="ORW70136.1"/>
    <property type="molecule type" value="Genomic_DNA"/>
</dbReference>
<evidence type="ECO:0000313" key="3">
    <source>
        <dbReference type="Proteomes" id="UP000193387"/>
    </source>
</evidence>
<evidence type="ECO:0000313" key="2">
    <source>
        <dbReference type="EMBL" id="ORW70136.1"/>
    </source>
</evidence>
<proteinExistence type="predicted"/>
<feature type="compositionally biased region" description="Polar residues" evidence="1">
    <location>
        <begin position="86"/>
        <end position="98"/>
    </location>
</feature>
<accession>A0AAJ3TUB9</accession>
<dbReference type="AlphaFoldDB" id="A0AAJ3TUB9"/>
<dbReference type="Gene3D" id="3.40.50.740">
    <property type="match status" value="1"/>
</dbReference>
<protein>
    <recommendedName>
        <fullName evidence="4">Molybdopterin oxidoreductase domain-containing protein</fullName>
    </recommendedName>
</protein>
<gene>
    <name evidence="2" type="ORF">AWC23_18310</name>
</gene>
<dbReference type="Proteomes" id="UP000193387">
    <property type="component" value="Unassembled WGS sequence"/>
</dbReference>
<sequence>MSLGALHDDPDRMRRPMIKADGESREVGWDAAFRRCTELLTPVIEKYGIGSVAAHTGNPLAHSFSLARCAGVLLGRSGSHRRRSSMSPAATGRSTASR</sequence>
<dbReference type="SUPFAM" id="SSF53706">
    <property type="entry name" value="Formate dehydrogenase/DMSO reductase, domains 1-3"/>
    <property type="match status" value="1"/>
</dbReference>
<organism evidence="2 3">
    <name type="scientific">Mycobacterium saskatchewanense</name>
    <dbReference type="NCBI Taxonomy" id="220927"/>
    <lineage>
        <taxon>Bacteria</taxon>
        <taxon>Bacillati</taxon>
        <taxon>Actinomycetota</taxon>
        <taxon>Actinomycetes</taxon>
        <taxon>Mycobacteriales</taxon>
        <taxon>Mycobacteriaceae</taxon>
        <taxon>Mycobacterium</taxon>
        <taxon>Mycobacterium simiae complex</taxon>
    </lineage>
</organism>
<reference evidence="2 3" key="1">
    <citation type="submission" date="2016-01" db="EMBL/GenBank/DDBJ databases">
        <title>The new phylogeny of the genus Mycobacterium.</title>
        <authorList>
            <person name="Tarcisio F."/>
            <person name="Conor M."/>
            <person name="Antonella G."/>
            <person name="Elisabetta G."/>
            <person name="Giulia F.S."/>
            <person name="Sara T."/>
            <person name="Anna F."/>
            <person name="Clotilde B."/>
            <person name="Roberto B."/>
            <person name="Veronica D.S."/>
            <person name="Fabio R."/>
            <person name="Monica P."/>
            <person name="Olivier J."/>
            <person name="Enrico T."/>
            <person name="Nicola S."/>
        </authorList>
    </citation>
    <scope>NUCLEOTIDE SEQUENCE [LARGE SCALE GENOMIC DNA]</scope>
    <source>
        <strain evidence="2 3">DSM 44616</strain>
    </source>
</reference>
<feature type="region of interest" description="Disordered" evidence="1">
    <location>
        <begin position="77"/>
        <end position="98"/>
    </location>
</feature>
<evidence type="ECO:0008006" key="4">
    <source>
        <dbReference type="Google" id="ProtNLM"/>
    </source>
</evidence>
<keyword evidence="3" id="KW-1185">Reference proteome</keyword>
<evidence type="ECO:0000256" key="1">
    <source>
        <dbReference type="SAM" id="MobiDB-lite"/>
    </source>
</evidence>